<proteinExistence type="predicted"/>
<dbReference type="eggNOG" id="ENOG502ZB3U">
    <property type="taxonomic scope" value="Bacteria"/>
</dbReference>
<reference evidence="1 2" key="1">
    <citation type="journal article" date="2005" name="Nucleic Acids Res.">
        <title>Genomic blueprint of Hahella chejuensis, a marine microbe producing an algicidal agent.</title>
        <authorList>
            <person name="Jeong H."/>
            <person name="Yim J.H."/>
            <person name="Lee C."/>
            <person name="Choi S.-H."/>
            <person name="Park Y.K."/>
            <person name="Yoon S.H."/>
            <person name="Hur C.-G."/>
            <person name="Kang H.-Y."/>
            <person name="Kim D."/>
            <person name="Lee H.H."/>
            <person name="Park K.H."/>
            <person name="Park S.-H."/>
            <person name="Park H.-S."/>
            <person name="Lee H.K."/>
            <person name="Oh T.K."/>
            <person name="Kim J.F."/>
        </authorList>
    </citation>
    <scope>NUCLEOTIDE SEQUENCE [LARGE SCALE GENOMIC DNA]</scope>
    <source>
        <strain evidence="1 2">KCTC 2396</strain>
    </source>
</reference>
<keyword evidence="2" id="KW-1185">Reference proteome</keyword>
<dbReference type="AlphaFoldDB" id="Q2SPC3"/>
<evidence type="ECO:0000313" key="1">
    <source>
        <dbReference type="EMBL" id="ABC27501.1"/>
    </source>
</evidence>
<dbReference type="RefSeq" id="WP_011394578.1">
    <property type="nucleotide sequence ID" value="NC_007645.1"/>
</dbReference>
<dbReference type="HOGENOM" id="CLU_079822_2_0_6"/>
<dbReference type="InterPro" id="IPR009731">
    <property type="entry name" value="P-like"/>
</dbReference>
<gene>
    <name evidence="1" type="ordered locus">HCH_00598</name>
</gene>
<dbReference type="EMBL" id="CP000155">
    <property type="protein sequence ID" value="ABC27501.1"/>
    <property type="molecule type" value="Genomic_DNA"/>
</dbReference>
<dbReference type="OrthoDB" id="5725929at2"/>
<evidence type="ECO:0008006" key="3">
    <source>
        <dbReference type="Google" id="ProtNLM"/>
    </source>
</evidence>
<dbReference type="KEGG" id="hch:HCH_00598"/>
<name>Q2SPC3_HAHCH</name>
<dbReference type="STRING" id="349521.HCH_00598"/>
<sequence>METKPIGSQQIQDAISRTVRRCDTLQHAAQRKAYGQSEAAISKQAAEVVNRLFTELSGIFPAWKYAFPDHEVIQQAKKAWTKGFIENGILTMQQVQVGLVRARRLNTPHIPSVGQFIAWCKPTAEDLGLMPVQAAYRLACEGGQKLEHSDSLAHLAVRIAARETGWYELRTRLESEMLPLFTRNYDIVCRRVMNGEDIQADIPKALPEEPVKASRPVPKEEARRRMAELLKSISPN</sequence>
<dbReference type="GO" id="GO:0006270">
    <property type="term" value="P:DNA replication initiation"/>
    <property type="evidence" value="ECO:0007669"/>
    <property type="project" value="InterPro"/>
</dbReference>
<protein>
    <recommendedName>
        <fullName evidence="3">Replication protein P</fullName>
    </recommendedName>
</protein>
<dbReference type="Proteomes" id="UP000000238">
    <property type="component" value="Chromosome"/>
</dbReference>
<organism evidence="1 2">
    <name type="scientific">Hahella chejuensis (strain KCTC 2396)</name>
    <dbReference type="NCBI Taxonomy" id="349521"/>
    <lineage>
        <taxon>Bacteria</taxon>
        <taxon>Pseudomonadati</taxon>
        <taxon>Pseudomonadota</taxon>
        <taxon>Gammaproteobacteria</taxon>
        <taxon>Oceanospirillales</taxon>
        <taxon>Hahellaceae</taxon>
        <taxon>Hahella</taxon>
    </lineage>
</organism>
<accession>Q2SPC3</accession>
<dbReference type="Pfam" id="PF06992">
    <property type="entry name" value="Phage_lambda_P"/>
    <property type="match status" value="1"/>
</dbReference>
<evidence type="ECO:0000313" key="2">
    <source>
        <dbReference type="Proteomes" id="UP000000238"/>
    </source>
</evidence>